<evidence type="ECO:0000256" key="3">
    <source>
        <dbReference type="ARBA" id="ARBA00022692"/>
    </source>
</evidence>
<accession>A0A6J6NJU3</accession>
<dbReference type="PANTHER" id="PTHR30482:SF10">
    <property type="entry name" value="HIGH-AFFINITY BRANCHED-CHAIN AMINO ACID TRANSPORT PROTEIN BRAE"/>
    <property type="match status" value="1"/>
</dbReference>
<feature type="transmembrane region" description="Helical" evidence="6">
    <location>
        <begin position="78"/>
        <end position="95"/>
    </location>
</feature>
<keyword evidence="4 6" id="KW-1133">Transmembrane helix</keyword>
<dbReference type="PANTHER" id="PTHR30482">
    <property type="entry name" value="HIGH-AFFINITY BRANCHED-CHAIN AMINO ACID TRANSPORT SYSTEM PERMEASE"/>
    <property type="match status" value="1"/>
</dbReference>
<name>A0A6J6NJU3_9ZZZZ</name>
<evidence type="ECO:0000256" key="5">
    <source>
        <dbReference type="ARBA" id="ARBA00023136"/>
    </source>
</evidence>
<dbReference type="AlphaFoldDB" id="A0A6J6NJU3"/>
<proteinExistence type="predicted"/>
<organism evidence="7">
    <name type="scientific">freshwater metagenome</name>
    <dbReference type="NCBI Taxonomy" id="449393"/>
    <lineage>
        <taxon>unclassified sequences</taxon>
        <taxon>metagenomes</taxon>
        <taxon>ecological metagenomes</taxon>
    </lineage>
</organism>
<dbReference type="Pfam" id="PF02653">
    <property type="entry name" value="BPD_transp_2"/>
    <property type="match status" value="1"/>
</dbReference>
<evidence type="ECO:0000256" key="2">
    <source>
        <dbReference type="ARBA" id="ARBA00022475"/>
    </source>
</evidence>
<keyword evidence="2" id="KW-1003">Cell membrane</keyword>
<protein>
    <submittedName>
        <fullName evidence="7">Unannotated protein</fullName>
    </submittedName>
</protein>
<dbReference type="GO" id="GO:0005886">
    <property type="term" value="C:plasma membrane"/>
    <property type="evidence" value="ECO:0007669"/>
    <property type="project" value="UniProtKB-SubCell"/>
</dbReference>
<gene>
    <name evidence="7" type="ORF">UFOPK2342_01437</name>
</gene>
<feature type="transmembrane region" description="Helical" evidence="6">
    <location>
        <begin position="41"/>
        <end position="66"/>
    </location>
</feature>
<evidence type="ECO:0000256" key="6">
    <source>
        <dbReference type="SAM" id="Phobius"/>
    </source>
</evidence>
<evidence type="ECO:0000313" key="7">
    <source>
        <dbReference type="EMBL" id="CAB4685208.1"/>
    </source>
</evidence>
<evidence type="ECO:0000256" key="4">
    <source>
        <dbReference type="ARBA" id="ARBA00022989"/>
    </source>
</evidence>
<feature type="transmembrane region" description="Helical" evidence="6">
    <location>
        <begin position="152"/>
        <end position="170"/>
    </location>
</feature>
<evidence type="ECO:0000256" key="1">
    <source>
        <dbReference type="ARBA" id="ARBA00004651"/>
    </source>
</evidence>
<comment type="subcellular location">
    <subcellularLocation>
        <location evidence="1">Cell membrane</location>
        <topology evidence="1">Multi-pass membrane protein</topology>
    </subcellularLocation>
</comment>
<feature type="transmembrane region" description="Helical" evidence="6">
    <location>
        <begin position="101"/>
        <end position="122"/>
    </location>
</feature>
<dbReference type="EMBL" id="CAEZXB010000036">
    <property type="protein sequence ID" value="CAB4685208.1"/>
    <property type="molecule type" value="Genomic_DNA"/>
</dbReference>
<reference evidence="7" key="1">
    <citation type="submission" date="2020-05" db="EMBL/GenBank/DDBJ databases">
        <authorList>
            <person name="Chiriac C."/>
            <person name="Salcher M."/>
            <person name="Ghai R."/>
            <person name="Kavagutti S V."/>
        </authorList>
    </citation>
    <scope>NUCLEOTIDE SEQUENCE</scope>
</reference>
<dbReference type="GO" id="GO:0015658">
    <property type="term" value="F:branched-chain amino acid transmembrane transporter activity"/>
    <property type="evidence" value="ECO:0007669"/>
    <property type="project" value="InterPro"/>
</dbReference>
<keyword evidence="5 6" id="KW-0472">Membrane</keyword>
<sequence length="232" mass="24870">MVNRLKTMAFVTGAAIAGLAGAIFAAMQTAVFVSGFDMPLMTMIYAAVILGGSGSLAGAVMGAIVMSVLPEVLRVTNYSEILFLAVLVLTLAAVGKSVKRFTINIVGIALIGFLVKILLGAASIKTTPTKEWVVGPVSRALSHWMYVPLDRVLWGNCAFVILIVLIAYFTTTTPRIKSILLPVIGYLGIFLWEVRLVTDVNTTRQLLIGAMLVVLMITRPQGFLGKARVEVL</sequence>
<dbReference type="InterPro" id="IPR043428">
    <property type="entry name" value="LivM-like"/>
</dbReference>
<feature type="transmembrane region" description="Helical" evidence="6">
    <location>
        <begin position="206"/>
        <end position="224"/>
    </location>
</feature>
<feature type="transmembrane region" description="Helical" evidence="6">
    <location>
        <begin position="176"/>
        <end position="194"/>
    </location>
</feature>
<keyword evidence="3 6" id="KW-0812">Transmembrane</keyword>
<dbReference type="InterPro" id="IPR001851">
    <property type="entry name" value="ABC_transp_permease"/>
</dbReference>